<organism evidence="1 2">
    <name type="scientific">Candidatus Nitrosotalea okcheonensis</name>
    <dbReference type="NCBI Taxonomy" id="1903276"/>
    <lineage>
        <taxon>Archaea</taxon>
        <taxon>Nitrososphaerota</taxon>
        <taxon>Nitrososphaeria</taxon>
        <taxon>Nitrosotaleales</taxon>
        <taxon>Nitrosotaleaceae</taxon>
        <taxon>Nitrosotalea</taxon>
    </lineage>
</organism>
<keyword evidence="2" id="KW-1185">Reference proteome</keyword>
<accession>A0A2H1FEJ6</accession>
<protein>
    <recommendedName>
        <fullName evidence="3">Roadblock/LAMTOR2 domain-containing protein</fullName>
    </recommendedName>
</protein>
<name>A0A2H1FEJ6_9ARCH</name>
<dbReference type="Proteomes" id="UP000230607">
    <property type="component" value="Chromosome 1"/>
</dbReference>
<evidence type="ECO:0000313" key="2">
    <source>
        <dbReference type="Proteomes" id="UP000230607"/>
    </source>
</evidence>
<proteinExistence type="predicted"/>
<dbReference type="EMBL" id="LT841358">
    <property type="protein sequence ID" value="SMH71206.1"/>
    <property type="molecule type" value="Genomic_DNA"/>
</dbReference>
<gene>
    <name evidence="1" type="ORF">NCS_11013</name>
</gene>
<dbReference type="AlphaFoldDB" id="A0A2H1FEJ6"/>
<reference evidence="2" key="1">
    <citation type="submission" date="2017-03" db="EMBL/GenBank/DDBJ databases">
        <authorList>
            <person name="Herbold C."/>
        </authorList>
    </citation>
    <scope>NUCLEOTIDE SEQUENCE [LARGE SCALE GENOMIC DNA]</scope>
</reference>
<dbReference type="RefSeq" id="WP_157927219.1">
    <property type="nucleotide sequence ID" value="NZ_LT841358.1"/>
</dbReference>
<dbReference type="OrthoDB" id="1734at2157"/>
<evidence type="ECO:0008006" key="3">
    <source>
        <dbReference type="Google" id="ProtNLM"/>
    </source>
</evidence>
<evidence type="ECO:0000313" key="1">
    <source>
        <dbReference type="EMBL" id="SMH71206.1"/>
    </source>
</evidence>
<sequence length="128" mass="14498">MSLRLDHVGLCNSIISINKNIQSIALINRQGRAVEKVSRPGFTNQFPDYMSEMFFMQCVLQVSMGGDFDEHFGPINYYVSKRDSLTMLTFPMDDHIILVTINKNASPISLARKIVNTINDCQKQSHDA</sequence>